<dbReference type="Proteomes" id="UP001153269">
    <property type="component" value="Unassembled WGS sequence"/>
</dbReference>
<evidence type="ECO:0000313" key="2">
    <source>
        <dbReference type="EMBL" id="CAB1426215.1"/>
    </source>
</evidence>
<evidence type="ECO:0000313" key="3">
    <source>
        <dbReference type="Proteomes" id="UP001153269"/>
    </source>
</evidence>
<protein>
    <submittedName>
        <fullName evidence="2">Uncharacterized protein</fullName>
    </submittedName>
</protein>
<feature type="region of interest" description="Disordered" evidence="1">
    <location>
        <begin position="93"/>
        <end position="123"/>
    </location>
</feature>
<evidence type="ECO:0000256" key="1">
    <source>
        <dbReference type="SAM" id="MobiDB-lite"/>
    </source>
</evidence>
<proteinExistence type="predicted"/>
<comment type="caution">
    <text evidence="2">The sequence shown here is derived from an EMBL/GenBank/DDBJ whole genome shotgun (WGS) entry which is preliminary data.</text>
</comment>
<name>A0A9N7U7G3_PLEPL</name>
<organism evidence="2 3">
    <name type="scientific">Pleuronectes platessa</name>
    <name type="common">European plaice</name>
    <dbReference type="NCBI Taxonomy" id="8262"/>
    <lineage>
        <taxon>Eukaryota</taxon>
        <taxon>Metazoa</taxon>
        <taxon>Chordata</taxon>
        <taxon>Craniata</taxon>
        <taxon>Vertebrata</taxon>
        <taxon>Euteleostomi</taxon>
        <taxon>Actinopterygii</taxon>
        <taxon>Neopterygii</taxon>
        <taxon>Teleostei</taxon>
        <taxon>Neoteleostei</taxon>
        <taxon>Acanthomorphata</taxon>
        <taxon>Carangaria</taxon>
        <taxon>Pleuronectiformes</taxon>
        <taxon>Pleuronectoidei</taxon>
        <taxon>Pleuronectidae</taxon>
        <taxon>Pleuronectes</taxon>
    </lineage>
</organism>
<keyword evidence="3" id="KW-1185">Reference proteome</keyword>
<gene>
    <name evidence="2" type="ORF">PLEPLA_LOCUS14150</name>
</gene>
<sequence length="123" mass="13970">MNPPQWHALTCCLTHPLPPGLRPIMPLYAYRLHPRQATVQPSSCMGHLQSQRDQSLGNASVTATSRATVKAITSQIRLEAWQVVACEGMWRPQEEETERTTPAAHITADQYFDKWKEEEEEEA</sequence>
<dbReference type="AlphaFoldDB" id="A0A9N7U7G3"/>
<accession>A0A9N7U7G3</accession>
<dbReference type="EMBL" id="CADEAL010000868">
    <property type="protein sequence ID" value="CAB1426215.1"/>
    <property type="molecule type" value="Genomic_DNA"/>
</dbReference>
<reference evidence="2" key="1">
    <citation type="submission" date="2020-03" db="EMBL/GenBank/DDBJ databases">
        <authorList>
            <person name="Weist P."/>
        </authorList>
    </citation>
    <scope>NUCLEOTIDE SEQUENCE</scope>
</reference>